<dbReference type="PANTHER" id="PTHR45783">
    <property type="entry name" value="KINESIN LIGHT CHAIN"/>
    <property type="match status" value="1"/>
</dbReference>
<keyword evidence="4" id="KW-0493">Microtubule</keyword>
<evidence type="ECO:0000256" key="9">
    <source>
        <dbReference type="ARBA" id="ARBA00023212"/>
    </source>
</evidence>
<keyword evidence="9" id="KW-0206">Cytoskeleton</keyword>
<evidence type="ECO:0000256" key="2">
    <source>
        <dbReference type="ARBA" id="ARBA00009622"/>
    </source>
</evidence>
<protein>
    <submittedName>
        <fullName evidence="13">CHAT domain-containing protein</fullName>
    </submittedName>
</protein>
<reference evidence="13 14" key="1">
    <citation type="journal article" date="2021" name="Genome Biol. Evol.">
        <title>Complete Genome Sequencing of a Novel Gloeobacter Species from a Waterfall Cave in Mexico.</title>
        <authorList>
            <person name="Saw J.H."/>
            <person name="Cardona T."/>
            <person name="Montejano G."/>
        </authorList>
    </citation>
    <scope>NUCLEOTIDE SEQUENCE [LARGE SCALE GENOMIC DNA]</scope>
    <source>
        <strain evidence="13">MG652769</strain>
    </source>
</reference>
<sequence>MKPQERGLEVKAKTYTYDTKAMHGYWAGLCLSVWLLLTYSQPAISQDQPGVGSSPAAQLQKAHGLSSQVEKLRESGKYAEAVPLAQQVIIIRESVLGLEHPEVATSLNALAVLYIRQGRYEQAEPLLRRALATREKALGAEHSDVARSLNNLAALHINQGKYTEGEPLLLRALAIREKGLGLEHPEVAKNLSNLATLYSYQGKYIEAEPLLSRALTILEKTLGSTHPSVATATNNLAEVYRNQGAQYAKAENLYLQALKITEGALGPDHPNLAFSLNGLADVYRDWGKYSQAEPLYRRALAIAEKTLGPENPNTARSLNNLATLYLYAGKYSQVESLLQQSLTIRQKSLGNEHPDVARTLFSLAELYNYQGKFDESDSIHLRALSIRKKALPPDHPFISESLETLAVLRTRQKKLQSAVQLLESSLGIQERNLTLALSTGSEKRKRDYLATLAKTTDTALWLHQQVASQDTEAARLAMTTVLRRKGRLLDALSDTNSALRQRLEPDEQKLLDELTATRSNLAALVFRGLEDDTPEQYRAKVAALETQAEQLETSLSRRSAEFVRQSTAVTLDSVRQQLPADTALVEIVQYRPLNLQAVERDKQFGAARYAAYLLDSQGKLQWLDLGEATSLNAAATALRQQLQNSERSAAKLKPLARRLEQKLMAPIRRKLGNPRRILISPDGMLNLLPFATLIDERNRYLVENYTISYLSSGRDLLRLGRSQPAVQSALIVANPNFDNAETARTRSAGEGRRRSTEPVAADLGKLRYDPLPATAEEAEAIAELLPEARVLTGKNATENALKQVRGPGILHIATHGFFLEEVEEQAKNPLLRSGLVLAGFNQRDSGGDDGALTALELSGLNLQGTRLVVLSACETGLGEIASGEGVYGLKRALTLAGAESQLVSLWQVEDEGTRDLMVQYYRQLQQGAGRGEGLRKAQLNLLKSKQYSHPYYWSSFILSGDWRPVQGLFQSAAGR</sequence>
<keyword evidence="3" id="KW-0963">Cytoplasm</keyword>
<comment type="subcellular location">
    <subcellularLocation>
        <location evidence="1">Cytoplasm</location>
        <location evidence="1">Cytoskeleton</location>
    </subcellularLocation>
</comment>
<dbReference type="EMBL" id="CP063845">
    <property type="protein sequence ID" value="UFP96678.1"/>
    <property type="molecule type" value="Genomic_DNA"/>
</dbReference>
<dbReference type="SMART" id="SM00028">
    <property type="entry name" value="TPR"/>
    <property type="match status" value="9"/>
</dbReference>
<dbReference type="PRINTS" id="PR00381">
    <property type="entry name" value="KINESINLIGHT"/>
</dbReference>
<dbReference type="Proteomes" id="UP001054846">
    <property type="component" value="Chromosome"/>
</dbReference>
<dbReference type="Pfam" id="PF13176">
    <property type="entry name" value="TPR_7"/>
    <property type="match status" value="1"/>
</dbReference>
<evidence type="ECO:0000256" key="10">
    <source>
        <dbReference type="PROSITE-ProRule" id="PRU00339"/>
    </source>
</evidence>
<accession>A0ABY3PT54</accession>
<keyword evidence="5" id="KW-0677">Repeat</keyword>
<keyword evidence="14" id="KW-1185">Reference proteome</keyword>
<dbReference type="Gene3D" id="1.25.40.10">
    <property type="entry name" value="Tetratricopeptide repeat domain"/>
    <property type="match status" value="2"/>
</dbReference>
<dbReference type="Pfam" id="PF12770">
    <property type="entry name" value="CHAT"/>
    <property type="match status" value="1"/>
</dbReference>
<gene>
    <name evidence="13" type="ORF">ISF26_10895</name>
</gene>
<proteinExistence type="inferred from homology"/>
<keyword evidence="7" id="KW-0175">Coiled coil</keyword>
<evidence type="ECO:0000256" key="1">
    <source>
        <dbReference type="ARBA" id="ARBA00004245"/>
    </source>
</evidence>
<dbReference type="PANTHER" id="PTHR45783:SF3">
    <property type="entry name" value="KINESIN LIGHT CHAIN"/>
    <property type="match status" value="1"/>
</dbReference>
<feature type="repeat" description="TPR" evidence="10">
    <location>
        <begin position="273"/>
        <end position="306"/>
    </location>
</feature>
<keyword evidence="11" id="KW-0812">Transmembrane</keyword>
<feature type="domain" description="CHAT" evidence="12">
    <location>
        <begin position="654"/>
        <end position="961"/>
    </location>
</feature>
<dbReference type="InterPro" id="IPR024983">
    <property type="entry name" value="CHAT_dom"/>
</dbReference>
<feature type="repeat" description="TPR" evidence="10">
    <location>
        <begin position="104"/>
        <end position="137"/>
    </location>
</feature>
<dbReference type="InterPro" id="IPR011990">
    <property type="entry name" value="TPR-like_helical_dom_sf"/>
</dbReference>
<evidence type="ECO:0000256" key="6">
    <source>
        <dbReference type="ARBA" id="ARBA00022803"/>
    </source>
</evidence>
<keyword evidence="6 10" id="KW-0802">TPR repeat</keyword>
<keyword evidence="11" id="KW-1133">Transmembrane helix</keyword>
<keyword evidence="11" id="KW-0472">Membrane</keyword>
<dbReference type="Pfam" id="PF13424">
    <property type="entry name" value="TPR_12"/>
    <property type="match status" value="4"/>
</dbReference>
<feature type="transmembrane region" description="Helical" evidence="11">
    <location>
        <begin position="21"/>
        <end position="39"/>
    </location>
</feature>
<dbReference type="InterPro" id="IPR002151">
    <property type="entry name" value="Kinesin_light"/>
</dbReference>
<evidence type="ECO:0000256" key="3">
    <source>
        <dbReference type="ARBA" id="ARBA00022490"/>
    </source>
</evidence>
<evidence type="ECO:0000256" key="7">
    <source>
        <dbReference type="ARBA" id="ARBA00023054"/>
    </source>
</evidence>
<evidence type="ECO:0000259" key="12">
    <source>
        <dbReference type="Pfam" id="PF12770"/>
    </source>
</evidence>
<evidence type="ECO:0000313" key="14">
    <source>
        <dbReference type="Proteomes" id="UP001054846"/>
    </source>
</evidence>
<comment type="similarity">
    <text evidence="2">Belongs to the kinesin light chain family.</text>
</comment>
<evidence type="ECO:0000256" key="11">
    <source>
        <dbReference type="SAM" id="Phobius"/>
    </source>
</evidence>
<organism evidence="13 14">
    <name type="scientific">Gloeobacter morelensis MG652769</name>
    <dbReference type="NCBI Taxonomy" id="2781736"/>
    <lineage>
        <taxon>Bacteria</taxon>
        <taxon>Bacillati</taxon>
        <taxon>Cyanobacteriota</taxon>
        <taxon>Cyanophyceae</taxon>
        <taxon>Gloeobacterales</taxon>
        <taxon>Gloeobacteraceae</taxon>
        <taxon>Gloeobacter</taxon>
        <taxon>Gloeobacter morelensis</taxon>
    </lineage>
</organism>
<evidence type="ECO:0000256" key="4">
    <source>
        <dbReference type="ARBA" id="ARBA00022701"/>
    </source>
</evidence>
<name>A0ABY3PT54_9CYAN</name>
<keyword evidence="8" id="KW-0505">Motor protein</keyword>
<evidence type="ECO:0000313" key="13">
    <source>
        <dbReference type="EMBL" id="UFP96678.1"/>
    </source>
</evidence>
<evidence type="ECO:0000256" key="8">
    <source>
        <dbReference type="ARBA" id="ARBA00023175"/>
    </source>
</evidence>
<dbReference type="InterPro" id="IPR019734">
    <property type="entry name" value="TPR_rpt"/>
</dbReference>
<dbReference type="PROSITE" id="PS50005">
    <property type="entry name" value="TPR"/>
    <property type="match status" value="2"/>
</dbReference>
<evidence type="ECO:0000256" key="5">
    <source>
        <dbReference type="ARBA" id="ARBA00022737"/>
    </source>
</evidence>
<dbReference type="SUPFAM" id="SSF48452">
    <property type="entry name" value="TPR-like"/>
    <property type="match status" value="2"/>
</dbReference>